<evidence type="ECO:0000256" key="1">
    <source>
        <dbReference type="ARBA" id="ARBA00001947"/>
    </source>
</evidence>
<dbReference type="Gene3D" id="1.10.390.10">
    <property type="entry name" value="Neutral Protease Domain 2"/>
    <property type="match status" value="1"/>
</dbReference>
<evidence type="ECO:0000313" key="13">
    <source>
        <dbReference type="EMBL" id="MFC7275762.1"/>
    </source>
</evidence>
<dbReference type="InterPro" id="IPR050371">
    <property type="entry name" value="Fungal_virulence_M36"/>
</dbReference>
<evidence type="ECO:0000256" key="3">
    <source>
        <dbReference type="ARBA" id="ARBA00006006"/>
    </source>
</evidence>
<feature type="compositionally biased region" description="Low complexity" evidence="11">
    <location>
        <begin position="29"/>
        <end position="44"/>
    </location>
</feature>
<keyword evidence="7" id="KW-0378">Hydrolase</keyword>
<keyword evidence="4" id="KW-0964">Secreted</keyword>
<dbReference type="EMBL" id="JBHTBJ010000011">
    <property type="protein sequence ID" value="MFC7275762.1"/>
    <property type="molecule type" value="Genomic_DNA"/>
</dbReference>
<dbReference type="InterPro" id="IPR027268">
    <property type="entry name" value="Peptidase_M4/M1_CTD_sf"/>
</dbReference>
<evidence type="ECO:0000256" key="7">
    <source>
        <dbReference type="ARBA" id="ARBA00022801"/>
    </source>
</evidence>
<dbReference type="PANTHER" id="PTHR33478:SF1">
    <property type="entry name" value="EXTRACELLULAR METALLOPROTEINASE MEP"/>
    <property type="match status" value="1"/>
</dbReference>
<organism evidence="13 14">
    <name type="scientific">Paractinoplanes rhizophilus</name>
    <dbReference type="NCBI Taxonomy" id="1416877"/>
    <lineage>
        <taxon>Bacteria</taxon>
        <taxon>Bacillati</taxon>
        <taxon>Actinomycetota</taxon>
        <taxon>Actinomycetes</taxon>
        <taxon>Micromonosporales</taxon>
        <taxon>Micromonosporaceae</taxon>
        <taxon>Paractinoplanes</taxon>
    </lineage>
</organism>
<keyword evidence="6" id="KW-0479">Metal-binding</keyword>
<evidence type="ECO:0000256" key="10">
    <source>
        <dbReference type="ARBA" id="ARBA00023145"/>
    </source>
</evidence>
<evidence type="ECO:0000256" key="9">
    <source>
        <dbReference type="ARBA" id="ARBA00023049"/>
    </source>
</evidence>
<comment type="similarity">
    <text evidence="3">Belongs to the peptidase M36 family.</text>
</comment>
<evidence type="ECO:0000256" key="12">
    <source>
        <dbReference type="SAM" id="SignalP"/>
    </source>
</evidence>
<comment type="caution">
    <text evidence="13">The sequence shown here is derived from an EMBL/GenBank/DDBJ whole genome shotgun (WGS) entry which is preliminary data.</text>
</comment>
<dbReference type="SUPFAM" id="SSF55486">
    <property type="entry name" value="Metalloproteases ('zincins'), catalytic domain"/>
    <property type="match status" value="1"/>
</dbReference>
<evidence type="ECO:0000313" key="14">
    <source>
        <dbReference type="Proteomes" id="UP001596548"/>
    </source>
</evidence>
<evidence type="ECO:0000256" key="6">
    <source>
        <dbReference type="ARBA" id="ARBA00022723"/>
    </source>
</evidence>
<proteinExistence type="inferred from homology"/>
<dbReference type="Proteomes" id="UP001596548">
    <property type="component" value="Unassembled WGS sequence"/>
</dbReference>
<feature type="signal peptide" evidence="12">
    <location>
        <begin position="1"/>
        <end position="31"/>
    </location>
</feature>
<evidence type="ECO:0000256" key="8">
    <source>
        <dbReference type="ARBA" id="ARBA00022833"/>
    </source>
</evidence>
<comment type="subcellular location">
    <subcellularLocation>
        <location evidence="2">Secreted</location>
    </subcellularLocation>
</comment>
<feature type="compositionally biased region" description="Basic and acidic residues" evidence="11">
    <location>
        <begin position="45"/>
        <end position="66"/>
    </location>
</feature>
<sequence>MRTPSRALPAAATMLLATALVVAGLPTGGQAAPGGPARAEAARTPGDDHLDKTKDNRRGRIAPTERQRALAASAGAKARWNTFGTPAALTPAAKPLAAGLSPDPIVAARAYVDANREMLGLTELGAESLDLLTTAPLGAGAAVIFRQRFGDLVAGHDGLLAVGVRDGQVWYVSSSLARDAAAPQPATLTAADAQRIAAADAGIASPTVMANRIVAVPTADRGARAAYQVTLGANLGGAEPVAYTTYVDARDGGVLLREDIVDADHDNAEWEAFPLSPPVDYSSRDTRQTWCFAPQRGCDYVIGRASSPYAWDVLDGAPTHTTLGNNAVAVHNWTSNDPFTVGTETATAKPSRDYDYRWTNQWYRQQCSPAVFDSPQRNDIDAARANLFAQHNRMHDWAYQLGFTEKTWNMQDDNFGRGGLGNDLEQGNAQAGGVSGGPPNFEARDNANQITPPDGEAPITNMYLWQSIAGAFYAPCVDGDYDMSVIGHEYSHAISNRMVAGPDAGVSTPQGMSESWSDQLAMEYLNENGYAPPGIRAYTAGQYVTSDPIAGIRNYNMSRSPLNYSSIDYDLVGLQVHASGEVWTATNFDIRAAMIKKYGAGTPGLQKSCAAGRTPVTHCPGNRRWVQLVFDSFLLMATSANSMVDARDAMLGADLVRFGGANQALLWNAFAKRGLGEGAASAGATDVNPTPSFASPYAAEARVAFKPVDEHGRPVPNAKLFVGDYQARAVPVADTDPATPLPDTVSLVPGTYTFITQAPGHGEARVKPTSFHHPGPARLTVRMPHNLASGNAGAVATGDGINLARLVDDDEATNWASLASPVAGKQVTVDLAGGAHKVRRVQVSAMLRPQIATDPDGAAQSRFSALRQFRVSACTASATVTCSAPADFKTVYTSKANAFPSRAPRPRAPELIVRSFDIRPTVATHLRFEVLTNQCTGAPDYAGERDNDPRADTDCRTASPQALNVRAAEFQAFGS</sequence>
<comment type="cofactor">
    <cofactor evidence="1">
        <name>Zn(2+)</name>
        <dbReference type="ChEBI" id="CHEBI:29105"/>
    </cofactor>
</comment>
<keyword evidence="5" id="KW-0645">Protease</keyword>
<evidence type="ECO:0000256" key="11">
    <source>
        <dbReference type="SAM" id="MobiDB-lite"/>
    </source>
</evidence>
<dbReference type="PANTHER" id="PTHR33478">
    <property type="entry name" value="EXTRACELLULAR METALLOPROTEINASE MEP"/>
    <property type="match status" value="1"/>
</dbReference>
<protein>
    <submittedName>
        <fullName evidence="13">M36 family metallopeptidase</fullName>
    </submittedName>
</protein>
<reference evidence="14" key="1">
    <citation type="journal article" date="2019" name="Int. J. Syst. Evol. Microbiol.">
        <title>The Global Catalogue of Microorganisms (GCM) 10K type strain sequencing project: providing services to taxonomists for standard genome sequencing and annotation.</title>
        <authorList>
            <consortium name="The Broad Institute Genomics Platform"/>
            <consortium name="The Broad Institute Genome Sequencing Center for Infectious Disease"/>
            <person name="Wu L."/>
            <person name="Ma J."/>
        </authorList>
    </citation>
    <scope>NUCLEOTIDE SEQUENCE [LARGE SCALE GENOMIC DNA]</scope>
    <source>
        <strain evidence="14">XZYJT-10</strain>
    </source>
</reference>
<keyword evidence="14" id="KW-1185">Reference proteome</keyword>
<accession>A0ABW2HTQ4</accession>
<keyword evidence="10" id="KW-0865">Zymogen</keyword>
<dbReference type="RefSeq" id="WP_378969265.1">
    <property type="nucleotide sequence ID" value="NZ_JBHTBJ010000011.1"/>
</dbReference>
<keyword evidence="9" id="KW-0482">Metalloprotease</keyword>
<evidence type="ECO:0000256" key="4">
    <source>
        <dbReference type="ARBA" id="ARBA00022525"/>
    </source>
</evidence>
<keyword evidence="8" id="KW-0862">Zinc</keyword>
<dbReference type="InterPro" id="IPR001842">
    <property type="entry name" value="Peptidase_M36"/>
</dbReference>
<evidence type="ECO:0000256" key="2">
    <source>
        <dbReference type="ARBA" id="ARBA00004613"/>
    </source>
</evidence>
<feature type="chain" id="PRO_5047108073" evidence="12">
    <location>
        <begin position="32"/>
        <end position="975"/>
    </location>
</feature>
<feature type="region of interest" description="Disordered" evidence="11">
    <location>
        <begin position="29"/>
        <end position="66"/>
    </location>
</feature>
<dbReference type="Pfam" id="PF02128">
    <property type="entry name" value="Peptidase_M36"/>
    <property type="match status" value="1"/>
</dbReference>
<keyword evidence="12" id="KW-0732">Signal</keyword>
<evidence type="ECO:0000256" key="5">
    <source>
        <dbReference type="ARBA" id="ARBA00022670"/>
    </source>
</evidence>
<name>A0ABW2HTQ4_9ACTN</name>
<gene>
    <name evidence="13" type="ORF">ACFQS1_17370</name>
</gene>
<dbReference type="Gene3D" id="3.10.170.10">
    <property type="match status" value="1"/>
</dbReference>